<keyword evidence="1" id="KW-0472">Membrane</keyword>
<name>A0A2M8KW48_9BACT</name>
<organism evidence="2 3">
    <name type="scientific">Candidatus Ryanbacteria bacterium CG10_big_fil_rev_8_21_14_0_10_43_42</name>
    <dbReference type="NCBI Taxonomy" id="1974864"/>
    <lineage>
        <taxon>Bacteria</taxon>
        <taxon>Candidatus Ryaniibacteriota</taxon>
    </lineage>
</organism>
<evidence type="ECO:0000313" key="2">
    <source>
        <dbReference type="EMBL" id="PJE64132.1"/>
    </source>
</evidence>
<reference evidence="3" key="1">
    <citation type="submission" date="2017-09" db="EMBL/GenBank/DDBJ databases">
        <title>Depth-based differentiation of microbial function through sediment-hosted aquifers and enrichment of novel symbionts in the deep terrestrial subsurface.</title>
        <authorList>
            <person name="Probst A.J."/>
            <person name="Ladd B."/>
            <person name="Jarett J.K."/>
            <person name="Geller-Mcgrath D.E."/>
            <person name="Sieber C.M.K."/>
            <person name="Emerson J.B."/>
            <person name="Anantharaman K."/>
            <person name="Thomas B.C."/>
            <person name="Malmstrom R."/>
            <person name="Stieglmeier M."/>
            <person name="Klingl A."/>
            <person name="Woyke T."/>
            <person name="Ryan C.M."/>
            <person name="Banfield J.F."/>
        </authorList>
    </citation>
    <scope>NUCLEOTIDE SEQUENCE [LARGE SCALE GENOMIC DNA]</scope>
</reference>
<dbReference type="EMBL" id="PFEF01000010">
    <property type="protein sequence ID" value="PJE64132.1"/>
    <property type="molecule type" value="Genomic_DNA"/>
</dbReference>
<evidence type="ECO:0008006" key="4">
    <source>
        <dbReference type="Google" id="ProtNLM"/>
    </source>
</evidence>
<evidence type="ECO:0000256" key="1">
    <source>
        <dbReference type="SAM" id="Phobius"/>
    </source>
</evidence>
<dbReference type="Gene3D" id="3.40.10.10">
    <property type="entry name" value="DNA Methylphosphotriester Repair Domain"/>
    <property type="match status" value="1"/>
</dbReference>
<comment type="caution">
    <text evidence="2">The sequence shown here is derived from an EMBL/GenBank/DDBJ whole genome shotgun (WGS) entry which is preliminary data.</text>
</comment>
<protein>
    <recommendedName>
        <fullName evidence="4">Ada DNA repair metal-binding domain-containing protein</fullName>
    </recommendedName>
</protein>
<feature type="transmembrane region" description="Helical" evidence="1">
    <location>
        <begin position="20"/>
        <end position="42"/>
    </location>
</feature>
<dbReference type="SUPFAM" id="SSF57884">
    <property type="entry name" value="Ada DNA repair protein, N-terminal domain (N-Ada 10)"/>
    <property type="match status" value="1"/>
</dbReference>
<dbReference type="AlphaFoldDB" id="A0A2M8KW48"/>
<proteinExistence type="predicted"/>
<evidence type="ECO:0000313" key="3">
    <source>
        <dbReference type="Proteomes" id="UP000229098"/>
    </source>
</evidence>
<dbReference type="Proteomes" id="UP000229098">
    <property type="component" value="Unassembled WGS sequence"/>
</dbReference>
<dbReference type="InterPro" id="IPR035451">
    <property type="entry name" value="Ada-like_dom_sf"/>
</dbReference>
<sequence>MIPNIGRKVKEFVSKKEGDIILFLSVFLGIMLIAGLFYIYGAQGEKYPIRMREVSRAVEEESALRAYIAAEGLSGLIAASSKGTRYYYPWCGGVSRLSEKNKIWFDTPEEAEKAGYTIASGCSGL</sequence>
<keyword evidence="1" id="KW-1133">Transmembrane helix</keyword>
<gene>
    <name evidence="2" type="ORF">COU90_04655</name>
</gene>
<keyword evidence="1" id="KW-0812">Transmembrane</keyword>
<accession>A0A2M8KW48</accession>